<comment type="caution">
    <text evidence="3">The sequence shown here is derived from an EMBL/GenBank/DDBJ whole genome shotgun (WGS) entry which is preliminary data.</text>
</comment>
<feature type="region of interest" description="Disordered" evidence="1">
    <location>
        <begin position="22"/>
        <end position="57"/>
    </location>
</feature>
<feature type="compositionally biased region" description="Basic and acidic residues" evidence="1">
    <location>
        <begin position="30"/>
        <end position="40"/>
    </location>
</feature>
<feature type="compositionally biased region" description="Basic residues" evidence="1">
    <location>
        <begin position="41"/>
        <end position="50"/>
    </location>
</feature>
<accession>A0A851GQF7</accession>
<dbReference type="SUPFAM" id="SSF51126">
    <property type="entry name" value="Pectin lyase-like"/>
    <property type="match status" value="1"/>
</dbReference>
<dbReference type="InterPro" id="IPR039448">
    <property type="entry name" value="Beta_helix"/>
</dbReference>
<feature type="region of interest" description="Disordered" evidence="1">
    <location>
        <begin position="931"/>
        <end position="952"/>
    </location>
</feature>
<dbReference type="InterPro" id="IPR006626">
    <property type="entry name" value="PbH1"/>
</dbReference>
<dbReference type="RefSeq" id="WP_178934237.1">
    <property type="nucleotide sequence ID" value="NZ_JACBAZ010000010.1"/>
</dbReference>
<dbReference type="PANTHER" id="PTHR36453">
    <property type="entry name" value="SECRETED PROTEIN-RELATED"/>
    <property type="match status" value="1"/>
</dbReference>
<reference evidence="3 4" key="1">
    <citation type="submission" date="2020-07" db="EMBL/GenBank/DDBJ databases">
        <title>Roseicoccus Jingziensis gen. nov., sp. nov., isolated from coastal seawater.</title>
        <authorList>
            <person name="Feng X."/>
        </authorList>
    </citation>
    <scope>NUCLEOTIDE SEQUENCE [LARGE SCALE GENOMIC DNA]</scope>
    <source>
        <strain evidence="3 4">N1E253</strain>
    </source>
</reference>
<dbReference type="Gene3D" id="2.160.20.10">
    <property type="entry name" value="Single-stranded right-handed beta-helix, Pectin lyase-like"/>
    <property type="match status" value="2"/>
</dbReference>
<dbReference type="Pfam" id="PF13229">
    <property type="entry name" value="Beta_helix"/>
    <property type="match status" value="1"/>
</dbReference>
<evidence type="ECO:0000256" key="1">
    <source>
        <dbReference type="SAM" id="MobiDB-lite"/>
    </source>
</evidence>
<evidence type="ECO:0000313" key="3">
    <source>
        <dbReference type="EMBL" id="NWK57345.1"/>
    </source>
</evidence>
<feature type="domain" description="Right handed beta helix" evidence="2">
    <location>
        <begin position="320"/>
        <end position="433"/>
    </location>
</feature>
<dbReference type="InterPro" id="IPR011050">
    <property type="entry name" value="Pectin_lyase_fold/virulence"/>
</dbReference>
<sequence length="1001" mass="112391">MVLSLCLSAAAKEVYVSPTGDDLNTGTHTEPLKTLHAARDHVRKSRKTSSGKKTPNPATIYLLPGDYYLHETLRFDERDSMLTIKPANKQHQTATLHGGVKVTGWTRWKGDIFRAKSPVTDGFRRLIVNGIGAVQARHPNVGDGFGGGLKRVNNTTIAVPAAWKEYDYSRAQVFGWLGPNWFSEVRSAQAFDKTRLQLKISSGSKMYRGINHRIYIQGVPELLDEPGEWCHSPKDGYIYYWPTDKEDPNTKIVVATTRERILDIRGSSPKKTIHDFALENLHFAGSNFSDEWWIFDRKKVPNGAMPEALQEGLIYGENIRGLSVKHCKITGAGHSAIYLNKWAQNCHVYGCWIQDAGFAGVYMNGYSIGRGPFKSAKESYINKGHRIENNFIYDCGKFIGSGCGIQFYQSGDNQVLHNRISYMPRYGISYKGNRFGVIPEQVYGEKKTFENHWDFVHSRNNRIAYNDISNVCLDSFDFGGIEAWGPGRDNVWEYNAIHDIAQAVKWDGWAHGLFTDDACHYHTLRGNIIYALHGGKLTGAVMVKSCYQTVENNIIAASDIGRAFSLTPYLEPAVNMVVRNNIVDGPTRSLHDYRPASFKQMHTVKDPTGSMDAYLKNQPVYKEVDRQIVWPAPKNLKELQAVGWEKNIIVADPGFQTRPAFSALSHSSFALDSNSAAVKAGFKPIPVDQIGLRSDFSFDRTQMERIEPNTKMQAENATRIFKVRPVASHYVTPTQPDAWIKFANVDFKDGSITKCSIGWVKDKNTKDKPQDDFSTCIRRWELAGPFTEKGKTAEQLFDIAFAPEQNKQPKWNSITGGEINRGGESRPPGWLDFLQLFEGKYEHAVAYVKTEIPSDKARKVRLNLGSDDGVKVWVNGKLVISHMCKRGMRLGDESVVLDLQKGQNTILMKIIQATQNWMACAEILDLETGEPYPNKSTSEQTHLSNKKSSLEIRAGSPSGPILAVATNDQTSAPLLKKLKGTHDLFVVFKEKVPLSWIRMDK</sequence>
<evidence type="ECO:0000259" key="2">
    <source>
        <dbReference type="Pfam" id="PF13229"/>
    </source>
</evidence>
<dbReference type="Proteomes" id="UP000557872">
    <property type="component" value="Unassembled WGS sequence"/>
</dbReference>
<dbReference type="EMBL" id="JACBAZ010000010">
    <property type="protein sequence ID" value="NWK57345.1"/>
    <property type="molecule type" value="Genomic_DNA"/>
</dbReference>
<dbReference type="PANTHER" id="PTHR36453:SF1">
    <property type="entry name" value="RIGHT HANDED BETA HELIX DOMAIN-CONTAINING PROTEIN"/>
    <property type="match status" value="1"/>
</dbReference>
<dbReference type="InterPro" id="IPR012334">
    <property type="entry name" value="Pectin_lyas_fold"/>
</dbReference>
<feature type="compositionally biased region" description="Polar residues" evidence="1">
    <location>
        <begin position="934"/>
        <end position="947"/>
    </location>
</feature>
<protein>
    <submittedName>
        <fullName evidence="3">Right-handed parallel beta-helix repeat-containing protein</fullName>
    </submittedName>
</protein>
<gene>
    <name evidence="3" type="ORF">HW115_17120</name>
</gene>
<dbReference type="SMART" id="SM00710">
    <property type="entry name" value="PbH1"/>
    <property type="match status" value="7"/>
</dbReference>
<keyword evidence="4" id="KW-1185">Reference proteome</keyword>
<proteinExistence type="predicted"/>
<dbReference type="AlphaFoldDB" id="A0A851GQF7"/>
<organism evidence="3 4">
    <name type="scientific">Oceaniferula marina</name>
    <dbReference type="NCBI Taxonomy" id="2748318"/>
    <lineage>
        <taxon>Bacteria</taxon>
        <taxon>Pseudomonadati</taxon>
        <taxon>Verrucomicrobiota</taxon>
        <taxon>Verrucomicrobiia</taxon>
        <taxon>Verrucomicrobiales</taxon>
        <taxon>Verrucomicrobiaceae</taxon>
        <taxon>Oceaniferula</taxon>
    </lineage>
</organism>
<name>A0A851GQF7_9BACT</name>
<evidence type="ECO:0000313" key="4">
    <source>
        <dbReference type="Proteomes" id="UP000557872"/>
    </source>
</evidence>